<dbReference type="OrthoDB" id="689265at2759"/>
<feature type="domain" description="DUF4220" evidence="2">
    <location>
        <begin position="50"/>
        <end position="144"/>
    </location>
</feature>
<dbReference type="Proteomes" id="UP000008810">
    <property type="component" value="Chromosome 2"/>
</dbReference>
<dbReference type="AlphaFoldDB" id="A0A2K2D9Y5"/>
<dbReference type="FunCoup" id="A0A2K2D9Y5">
    <property type="interactions" value="314"/>
</dbReference>
<dbReference type="Pfam" id="PF04578">
    <property type="entry name" value="DUF594"/>
    <property type="match status" value="1"/>
</dbReference>
<evidence type="ECO:0000313" key="3">
    <source>
        <dbReference type="EMBL" id="PNT71088.1"/>
    </source>
</evidence>
<dbReference type="InParanoid" id="A0A2K2D9Y5"/>
<keyword evidence="5" id="KW-1185">Reference proteome</keyword>
<feature type="transmembrane region" description="Helical" evidence="1">
    <location>
        <begin position="45"/>
        <end position="67"/>
    </location>
</feature>
<organism evidence="3">
    <name type="scientific">Brachypodium distachyon</name>
    <name type="common">Purple false brome</name>
    <name type="synonym">Trachynia distachya</name>
    <dbReference type="NCBI Taxonomy" id="15368"/>
    <lineage>
        <taxon>Eukaryota</taxon>
        <taxon>Viridiplantae</taxon>
        <taxon>Streptophyta</taxon>
        <taxon>Embryophyta</taxon>
        <taxon>Tracheophyta</taxon>
        <taxon>Spermatophyta</taxon>
        <taxon>Magnoliopsida</taxon>
        <taxon>Liliopsida</taxon>
        <taxon>Poales</taxon>
        <taxon>Poaceae</taxon>
        <taxon>BOP clade</taxon>
        <taxon>Pooideae</taxon>
        <taxon>Stipodae</taxon>
        <taxon>Brachypodieae</taxon>
        <taxon>Brachypodium</taxon>
    </lineage>
</organism>
<dbReference type="STRING" id="15368.A0A2K2D9Y5"/>
<dbReference type="InterPro" id="IPR025315">
    <property type="entry name" value="DUF4220"/>
</dbReference>
<evidence type="ECO:0000259" key="2">
    <source>
        <dbReference type="Pfam" id="PF13968"/>
    </source>
</evidence>
<name>A0A2K2D9Y5_BRADI</name>
<gene>
    <name evidence="3" type="ORF">BRADI_2g22911v3</name>
</gene>
<feature type="transmembrane region" description="Helical" evidence="1">
    <location>
        <begin position="87"/>
        <end position="107"/>
    </location>
</feature>
<reference evidence="4" key="3">
    <citation type="submission" date="2018-08" db="UniProtKB">
        <authorList>
            <consortium name="EnsemblPlants"/>
        </authorList>
    </citation>
    <scope>IDENTIFICATION</scope>
    <source>
        <strain evidence="4">cv. Bd21</strain>
    </source>
</reference>
<dbReference type="InterPro" id="IPR007658">
    <property type="entry name" value="DUF594"/>
</dbReference>
<evidence type="ECO:0000313" key="4">
    <source>
        <dbReference type="EnsemblPlants" id="PNT71088"/>
    </source>
</evidence>
<feature type="domain" description="DUF4220" evidence="2">
    <location>
        <begin position="157"/>
        <end position="232"/>
    </location>
</feature>
<dbReference type="Gramene" id="PNT71088">
    <property type="protein sequence ID" value="PNT71088"/>
    <property type="gene ID" value="BRADI_2g22911v3"/>
</dbReference>
<proteinExistence type="predicted"/>
<reference evidence="3" key="2">
    <citation type="submission" date="2017-06" db="EMBL/GenBank/DDBJ databases">
        <title>WGS assembly of Brachypodium distachyon.</title>
        <authorList>
            <consortium name="The International Brachypodium Initiative"/>
            <person name="Lucas S."/>
            <person name="Harmon-Smith M."/>
            <person name="Lail K."/>
            <person name="Tice H."/>
            <person name="Grimwood J."/>
            <person name="Bruce D."/>
            <person name="Barry K."/>
            <person name="Shu S."/>
            <person name="Lindquist E."/>
            <person name="Wang M."/>
            <person name="Pitluck S."/>
            <person name="Vogel J.P."/>
            <person name="Garvin D.F."/>
            <person name="Mockler T.C."/>
            <person name="Schmutz J."/>
            <person name="Rokhsar D."/>
            <person name="Bevan M.W."/>
        </authorList>
    </citation>
    <scope>NUCLEOTIDE SEQUENCE</scope>
    <source>
        <strain evidence="3">Bd21</strain>
    </source>
</reference>
<evidence type="ECO:0000313" key="5">
    <source>
        <dbReference type="Proteomes" id="UP000008810"/>
    </source>
</evidence>
<keyword evidence="1" id="KW-0812">Transmembrane</keyword>
<dbReference type="EMBL" id="CM000881">
    <property type="protein sequence ID" value="PNT71088.1"/>
    <property type="molecule type" value="Genomic_DNA"/>
</dbReference>
<dbReference type="PANTHER" id="PTHR31325">
    <property type="entry name" value="OS01G0798800 PROTEIN-RELATED"/>
    <property type="match status" value="1"/>
</dbReference>
<protein>
    <recommendedName>
        <fullName evidence="2">DUF4220 domain-containing protein</fullName>
    </recommendedName>
</protein>
<keyword evidence="1" id="KW-1133">Transmembrane helix</keyword>
<reference evidence="3 4" key="1">
    <citation type="journal article" date="2010" name="Nature">
        <title>Genome sequencing and analysis of the model grass Brachypodium distachyon.</title>
        <authorList>
            <consortium name="International Brachypodium Initiative"/>
        </authorList>
    </citation>
    <scope>NUCLEOTIDE SEQUENCE [LARGE SCALE GENOMIC DNA]</scope>
    <source>
        <strain evidence="3 4">Bd21</strain>
    </source>
</reference>
<keyword evidence="1" id="KW-0472">Membrane</keyword>
<dbReference type="EnsemblPlants" id="PNT71088">
    <property type="protein sequence ID" value="PNT71088"/>
    <property type="gene ID" value="BRADI_2g22911v3"/>
</dbReference>
<feature type="transmembrane region" description="Helical" evidence="1">
    <location>
        <begin position="14"/>
        <end position="33"/>
    </location>
</feature>
<dbReference type="Pfam" id="PF13968">
    <property type="entry name" value="DUF4220"/>
    <property type="match status" value="2"/>
</dbReference>
<accession>A0A2K2D9Y5</accession>
<evidence type="ECO:0000256" key="1">
    <source>
        <dbReference type="SAM" id="Phobius"/>
    </source>
</evidence>
<sequence length="534" mass="60047">MAGAEFVVDPWKQWGLQALVLLSFVLQVTLLILAQFRRCVDSSVLRVFVWSAYTLADATAIYVLGHLSVTAGGQDNITAYAIEDNRLWLRHLQTLAVQVVAAAYVIYQSSIQGRRSLLWPATILVLAVGVVKYGERVWALKRAGKGAFPTDCVSTDLTGEEAYKVVEMQLSLMHDVFYTKTPVMHSWHGLCSRIISLLATASALLLFQLQLGDHKNLYSTFDIAVTYVLLVGPGPSSWRSQRMHRLARVVVFLRRLVHAAEWRRRCCWSRSMGQHNMLQLCAGREASRSSKLARRMGAEDPWNIRAYSCSIPVSAFIEQLMVKQVLLKNKDERWSPDQILMAEGREALKRWGLYGRLSWSVEESILVWHLSTDLYLRWYKEEHAESDLSKAVEALSNYMLFLLAARPEMLPPPADRNAYVQTCYALLPSKVKKRNLALRDLEYSSAEDPARSLRHLGKSLVTGSPDITFESSFPVLIGEDRLAGSSTGDMLELIVQVWLEMLFYVGCRCTAYSHAKQLSNGSELITAAALLAAP</sequence>